<dbReference type="OrthoDB" id="7442224at2"/>
<feature type="transmembrane region" description="Helical" evidence="6">
    <location>
        <begin position="296"/>
        <end position="315"/>
    </location>
</feature>
<feature type="transmembrane region" description="Helical" evidence="6">
    <location>
        <begin position="145"/>
        <end position="163"/>
    </location>
</feature>
<feature type="transmembrane region" description="Helical" evidence="6">
    <location>
        <begin position="18"/>
        <end position="38"/>
    </location>
</feature>
<dbReference type="EMBL" id="NISJ01000005">
    <property type="protein sequence ID" value="OWQ96536.1"/>
    <property type="molecule type" value="Genomic_DNA"/>
</dbReference>
<feature type="transmembrane region" description="Helical" evidence="6">
    <location>
        <begin position="112"/>
        <end position="133"/>
    </location>
</feature>
<dbReference type="Pfam" id="PF07690">
    <property type="entry name" value="MFS_1"/>
    <property type="match status" value="1"/>
</dbReference>
<keyword evidence="3 6" id="KW-0812">Transmembrane</keyword>
<feature type="transmembrane region" description="Helical" evidence="6">
    <location>
        <begin position="327"/>
        <end position="347"/>
    </location>
</feature>
<evidence type="ECO:0000256" key="4">
    <source>
        <dbReference type="ARBA" id="ARBA00022989"/>
    </source>
</evidence>
<evidence type="ECO:0000259" key="7">
    <source>
        <dbReference type="PROSITE" id="PS50850"/>
    </source>
</evidence>
<feature type="transmembrane region" description="Helical" evidence="6">
    <location>
        <begin position="224"/>
        <end position="245"/>
    </location>
</feature>
<proteinExistence type="predicted"/>
<organism evidence="8 9">
    <name type="scientific">Sphingopyxis witflariensis</name>
    <dbReference type="NCBI Taxonomy" id="173675"/>
    <lineage>
        <taxon>Bacteria</taxon>
        <taxon>Pseudomonadati</taxon>
        <taxon>Pseudomonadota</taxon>
        <taxon>Alphaproteobacteria</taxon>
        <taxon>Sphingomonadales</taxon>
        <taxon>Sphingomonadaceae</taxon>
        <taxon>Sphingopyxis</taxon>
    </lineage>
</organism>
<feature type="transmembrane region" description="Helical" evidence="6">
    <location>
        <begin position="392"/>
        <end position="412"/>
    </location>
</feature>
<keyword evidence="4 6" id="KW-1133">Transmembrane helix</keyword>
<evidence type="ECO:0000256" key="3">
    <source>
        <dbReference type="ARBA" id="ARBA00022692"/>
    </source>
</evidence>
<feature type="transmembrane region" description="Helical" evidence="6">
    <location>
        <begin position="265"/>
        <end position="284"/>
    </location>
</feature>
<evidence type="ECO:0000313" key="8">
    <source>
        <dbReference type="EMBL" id="OWQ96536.1"/>
    </source>
</evidence>
<gene>
    <name evidence="8" type="ORF">CDQ91_10710</name>
</gene>
<comment type="subcellular location">
    <subcellularLocation>
        <location evidence="1">Membrane</location>
        <topology evidence="1">Multi-pass membrane protein</topology>
    </subcellularLocation>
</comment>
<evidence type="ECO:0000256" key="1">
    <source>
        <dbReference type="ARBA" id="ARBA00004141"/>
    </source>
</evidence>
<keyword evidence="5 6" id="KW-0472">Membrane</keyword>
<dbReference type="CDD" id="cd17328">
    <property type="entry name" value="MFS_spinster_like"/>
    <property type="match status" value="1"/>
</dbReference>
<feature type="transmembrane region" description="Helical" evidence="6">
    <location>
        <begin position="85"/>
        <end position="106"/>
    </location>
</feature>
<comment type="caution">
    <text evidence="8">The sequence shown here is derived from an EMBL/GenBank/DDBJ whole genome shotgun (WGS) entry which is preliminary data.</text>
</comment>
<feature type="domain" description="Major facilitator superfamily (MFS) profile" evidence="7">
    <location>
        <begin position="20"/>
        <end position="416"/>
    </location>
</feature>
<dbReference type="SUPFAM" id="SSF103473">
    <property type="entry name" value="MFS general substrate transporter"/>
    <property type="match status" value="1"/>
</dbReference>
<dbReference type="Gene3D" id="1.20.1250.20">
    <property type="entry name" value="MFS general substrate transporter like domains"/>
    <property type="match status" value="2"/>
</dbReference>
<name>A0A246JUH1_9SPHN</name>
<evidence type="ECO:0000256" key="2">
    <source>
        <dbReference type="ARBA" id="ARBA00022448"/>
    </source>
</evidence>
<feature type="transmembrane region" description="Helical" evidence="6">
    <location>
        <begin position="175"/>
        <end position="195"/>
    </location>
</feature>
<dbReference type="RefSeq" id="WP_088472735.1">
    <property type="nucleotide sequence ID" value="NZ_NISJ01000005.1"/>
</dbReference>
<accession>A0A246JUH1</accession>
<dbReference type="PROSITE" id="PS50850">
    <property type="entry name" value="MFS"/>
    <property type="match status" value="1"/>
</dbReference>
<dbReference type="InterPro" id="IPR011701">
    <property type="entry name" value="MFS"/>
</dbReference>
<sequence length="428" mass="45566">MNISVAASPTAARQSSPWVVLIVFLFIYIFNYADRYLISGLVDPIKAEFGVGDQFMGLLMGPAFAVLYTTIGIPIARLADRSSRIAIICIGCLIWSLFTGLSGFATGPWTLALARVGVGVGEAAFVAPAYSILSDYFRPEKRGMAFAVLGLAVYFGQITGYAVGPRIADAHDWRMAFFVMAVPGILLSGIAWLLVREPTRKQILTVANQIPLLPLTKKLIRSSAFVLMMIAMGLGTLSGVSFGFWGPALFTRLYDVPLAEASSTFGLYFGSAGLIGMLLFGAFADKAAKGGLERPLKMAAGALLAASVCIMLVTWSDSLAMAKLFAIPSGLLGGGWSIGIMASLQYLLPDRFRATGTALFIMVTTFLGFVVGPWATGALSQYFGDGDLSLRWALTIIIPTGMVAAVLAWLGARYLESDRAILADPDAA</sequence>
<dbReference type="GO" id="GO:0016020">
    <property type="term" value="C:membrane"/>
    <property type="evidence" value="ECO:0007669"/>
    <property type="project" value="UniProtKB-SubCell"/>
</dbReference>
<protein>
    <submittedName>
        <fullName evidence="8">MFS transporter</fullName>
    </submittedName>
</protein>
<evidence type="ECO:0000256" key="6">
    <source>
        <dbReference type="SAM" id="Phobius"/>
    </source>
</evidence>
<dbReference type="Proteomes" id="UP000197097">
    <property type="component" value="Unassembled WGS sequence"/>
</dbReference>
<dbReference type="GO" id="GO:0022857">
    <property type="term" value="F:transmembrane transporter activity"/>
    <property type="evidence" value="ECO:0007669"/>
    <property type="project" value="InterPro"/>
</dbReference>
<dbReference type="PANTHER" id="PTHR23505">
    <property type="entry name" value="SPINSTER"/>
    <property type="match status" value="1"/>
</dbReference>
<feature type="transmembrane region" description="Helical" evidence="6">
    <location>
        <begin position="359"/>
        <end position="380"/>
    </location>
</feature>
<reference evidence="8 9" key="1">
    <citation type="journal article" date="2002" name="Int. J. Syst. Evol. Microbiol.">
        <title>Sphingopyxis witflariensis sp. nov., isolated from activated sludge.</title>
        <authorList>
            <person name="Kampfer P."/>
            <person name="Witzenberger R."/>
            <person name="Denner E.B."/>
            <person name="Busse H.J."/>
            <person name="Neef A."/>
        </authorList>
    </citation>
    <scope>NUCLEOTIDE SEQUENCE [LARGE SCALE GENOMIC DNA]</scope>
    <source>
        <strain evidence="8 9">DSM 14551</strain>
    </source>
</reference>
<dbReference type="PANTHER" id="PTHR23505:SF79">
    <property type="entry name" value="PROTEIN SPINSTER"/>
    <property type="match status" value="1"/>
</dbReference>
<feature type="transmembrane region" description="Helical" evidence="6">
    <location>
        <begin position="58"/>
        <end position="78"/>
    </location>
</feature>
<dbReference type="AlphaFoldDB" id="A0A246JUH1"/>
<dbReference type="InterPro" id="IPR044770">
    <property type="entry name" value="MFS_spinster-like"/>
</dbReference>
<dbReference type="InterPro" id="IPR020846">
    <property type="entry name" value="MFS_dom"/>
</dbReference>
<dbReference type="InterPro" id="IPR036259">
    <property type="entry name" value="MFS_trans_sf"/>
</dbReference>
<evidence type="ECO:0000313" key="9">
    <source>
        <dbReference type="Proteomes" id="UP000197097"/>
    </source>
</evidence>
<keyword evidence="9" id="KW-1185">Reference proteome</keyword>
<keyword evidence="2" id="KW-0813">Transport</keyword>
<evidence type="ECO:0000256" key="5">
    <source>
        <dbReference type="ARBA" id="ARBA00023136"/>
    </source>
</evidence>